<dbReference type="Gene3D" id="3.40.1690.10">
    <property type="entry name" value="secretion proteins EscU"/>
    <property type="match status" value="1"/>
</dbReference>
<sequence length="356" mass="39439">MAEQEQDRTEEPTPYRLQEARKKGQVPRSTDLGSAIVMVAFCFAFSAAAGNVALALSQALRRSILLAGNSPELGKALVHWVGAAFDPAWQALTPVLLAVLVAAVAGNVLQTGGVFTTHPIKPDFTRLNPAQAMKRLFGLKTLWELGKLVVKTALLCALAWYALHRLGVVVSANALVSPMELPRSLHRVFVSVSIWIVGILLAVACADLLFSRKEFVRKLRMSRRDIKDEIKKREGDPSVKSKRRKLVSELLKRSRSIQRVADADVVMTNPTHLAVALRYRPKTMLAPVVLAKGTDRAAARMREYAARHRVPVLQSPKLARALFKQCGIDQPVPASLFTQLAPVYRWLMARDRSRFL</sequence>
<dbReference type="GO" id="GO:0009306">
    <property type="term" value="P:protein secretion"/>
    <property type="evidence" value="ECO:0007669"/>
    <property type="project" value="InterPro"/>
</dbReference>
<reference evidence="7 8" key="1">
    <citation type="journal article" date="2017" name="Int. J. Syst. Evol. Microbiol.">
        <title>Oleiagrimonas citrea sp. nov., a marine bacterium isolated from tidal flat sediment and emended description of the genus Oleiagrimonas Fang et al. 2015 and Oleiagrimonas soli.</title>
        <authorList>
            <person name="Yang S.H."/>
            <person name="Seo H.S."/>
            <person name="Seong C.N."/>
            <person name="Kwon K.K."/>
        </authorList>
    </citation>
    <scope>NUCLEOTIDE SEQUENCE [LARGE SCALE GENOMIC DNA]</scope>
    <source>
        <strain evidence="7 8">MEBiC09124</strain>
    </source>
</reference>
<evidence type="ECO:0000256" key="3">
    <source>
        <dbReference type="ARBA" id="ARBA00023225"/>
    </source>
</evidence>
<feature type="transmembrane region" description="Helical" evidence="6">
    <location>
        <begin position="188"/>
        <end position="210"/>
    </location>
</feature>
<feature type="compositionally biased region" description="Basic and acidic residues" evidence="5">
    <location>
        <begin position="1"/>
        <end position="22"/>
    </location>
</feature>
<comment type="caution">
    <text evidence="7">The sequence shown here is derived from an EMBL/GenBank/DDBJ whole genome shotgun (WGS) entry which is preliminary data.</text>
</comment>
<keyword evidence="3" id="KW-1006">Bacterial flagellum protein export</keyword>
<evidence type="ECO:0000256" key="6">
    <source>
        <dbReference type="SAM" id="Phobius"/>
    </source>
</evidence>
<evidence type="ECO:0000256" key="5">
    <source>
        <dbReference type="SAM" id="MobiDB-lite"/>
    </source>
</evidence>
<dbReference type="InterPro" id="IPR006135">
    <property type="entry name" value="T3SS_substrate_exporter"/>
</dbReference>
<dbReference type="EMBL" id="JAAZQD010000003">
    <property type="protein sequence ID" value="NKZ39012.1"/>
    <property type="molecule type" value="Genomic_DNA"/>
</dbReference>
<dbReference type="SUPFAM" id="SSF160544">
    <property type="entry name" value="EscU C-terminal domain-like"/>
    <property type="match status" value="1"/>
</dbReference>
<accession>A0A846ZMC4</accession>
<dbReference type="InterPro" id="IPR029025">
    <property type="entry name" value="T3SS_substrate_exporter_C"/>
</dbReference>
<comment type="function">
    <text evidence="4">Required for formation of the rod structure in the basal body of the flagellar apparatus. Together with FliI and FliH, may constitute the export apparatus of flagellin.</text>
</comment>
<protein>
    <recommendedName>
        <fullName evidence="2">Flagellar biosynthetic protein FlhB</fullName>
    </recommendedName>
</protein>
<keyword evidence="6" id="KW-0812">Transmembrane</keyword>
<comment type="similarity">
    <text evidence="1">Belongs to the type III secretion exporter family.</text>
</comment>
<evidence type="ECO:0000256" key="1">
    <source>
        <dbReference type="ARBA" id="ARBA00010690"/>
    </source>
</evidence>
<proteinExistence type="inferred from homology"/>
<dbReference type="AlphaFoldDB" id="A0A846ZMC4"/>
<keyword evidence="3" id="KW-0653">Protein transport</keyword>
<gene>
    <name evidence="7" type="ORF">HF690_08620</name>
</gene>
<dbReference type="GO" id="GO:0005886">
    <property type="term" value="C:plasma membrane"/>
    <property type="evidence" value="ECO:0007669"/>
    <property type="project" value="TreeGrafter"/>
</dbReference>
<feature type="transmembrane region" description="Helical" evidence="6">
    <location>
        <begin position="142"/>
        <end position="163"/>
    </location>
</feature>
<dbReference type="RefSeq" id="WP_168609152.1">
    <property type="nucleotide sequence ID" value="NZ_JAAZQD010000003.1"/>
</dbReference>
<dbReference type="PANTHER" id="PTHR30531:SF12">
    <property type="entry name" value="FLAGELLAR BIOSYNTHETIC PROTEIN FLHB"/>
    <property type="match status" value="1"/>
</dbReference>
<name>A0A846ZMC4_9GAMM</name>
<evidence type="ECO:0000256" key="4">
    <source>
        <dbReference type="ARBA" id="ARBA00025078"/>
    </source>
</evidence>
<evidence type="ECO:0000313" key="7">
    <source>
        <dbReference type="EMBL" id="NKZ39012.1"/>
    </source>
</evidence>
<keyword evidence="6" id="KW-1133">Transmembrane helix</keyword>
<dbReference type="PRINTS" id="PR00950">
    <property type="entry name" value="TYPE3IMSPROT"/>
</dbReference>
<dbReference type="Proteomes" id="UP000541636">
    <property type="component" value="Unassembled WGS sequence"/>
</dbReference>
<feature type="region of interest" description="Disordered" evidence="5">
    <location>
        <begin position="1"/>
        <end position="24"/>
    </location>
</feature>
<evidence type="ECO:0000256" key="2">
    <source>
        <dbReference type="ARBA" id="ARBA00021622"/>
    </source>
</evidence>
<feature type="transmembrane region" description="Helical" evidence="6">
    <location>
        <begin position="32"/>
        <end position="56"/>
    </location>
</feature>
<keyword evidence="6" id="KW-0472">Membrane</keyword>
<evidence type="ECO:0000313" key="8">
    <source>
        <dbReference type="Proteomes" id="UP000541636"/>
    </source>
</evidence>
<keyword evidence="8" id="KW-1185">Reference proteome</keyword>
<dbReference type="PANTHER" id="PTHR30531">
    <property type="entry name" value="FLAGELLAR BIOSYNTHETIC PROTEIN FLHB"/>
    <property type="match status" value="1"/>
</dbReference>
<keyword evidence="3" id="KW-0813">Transport</keyword>
<organism evidence="7 8">
    <name type="scientific">Oleiagrimonas citrea</name>
    <dbReference type="NCBI Taxonomy" id="1665687"/>
    <lineage>
        <taxon>Bacteria</taxon>
        <taxon>Pseudomonadati</taxon>
        <taxon>Pseudomonadota</taxon>
        <taxon>Gammaproteobacteria</taxon>
        <taxon>Lysobacterales</taxon>
        <taxon>Rhodanobacteraceae</taxon>
        <taxon>Oleiagrimonas</taxon>
    </lineage>
</organism>
<dbReference type="Pfam" id="PF01312">
    <property type="entry name" value="Bac_export_2"/>
    <property type="match status" value="1"/>
</dbReference>